<accession>A0A0L6VM64</accession>
<evidence type="ECO:0000313" key="1">
    <source>
        <dbReference type="EMBL" id="KNZ61220.1"/>
    </source>
</evidence>
<sequence>HSNFPSSPPQSQLSNYHQGSDAMFASDISLTRFHAYLSECPVDCLEVGGQTKCIPVICCQFFMEDLVASNVHHVSFAWDEPPSSTYNQWFSEMVLKHWTIPKNNRLLHKYAIAPANDTASNAHRVLYRWLHGRQSDLRHTACNPHWREAKAAREKKSKRIKK</sequence>
<protein>
    <submittedName>
        <fullName evidence="1">Uncharacterized protein</fullName>
    </submittedName>
</protein>
<feature type="non-terminal residue" evidence="1">
    <location>
        <position position="1"/>
    </location>
</feature>
<comment type="caution">
    <text evidence="1">The sequence shown here is derived from an EMBL/GenBank/DDBJ whole genome shotgun (WGS) entry which is preliminary data.</text>
</comment>
<evidence type="ECO:0000313" key="2">
    <source>
        <dbReference type="Proteomes" id="UP000037035"/>
    </source>
</evidence>
<name>A0A0L6VM64_9BASI</name>
<keyword evidence="2" id="KW-1185">Reference proteome</keyword>
<dbReference type="Proteomes" id="UP000037035">
    <property type="component" value="Unassembled WGS sequence"/>
</dbReference>
<dbReference type="OrthoDB" id="2504983at2759"/>
<gene>
    <name evidence="1" type="ORF">VP01_14350g1</name>
</gene>
<dbReference type="AlphaFoldDB" id="A0A0L6VM64"/>
<organism evidence="1 2">
    <name type="scientific">Puccinia sorghi</name>
    <dbReference type="NCBI Taxonomy" id="27349"/>
    <lineage>
        <taxon>Eukaryota</taxon>
        <taxon>Fungi</taxon>
        <taxon>Dikarya</taxon>
        <taxon>Basidiomycota</taxon>
        <taxon>Pucciniomycotina</taxon>
        <taxon>Pucciniomycetes</taxon>
        <taxon>Pucciniales</taxon>
        <taxon>Pucciniaceae</taxon>
        <taxon>Puccinia</taxon>
    </lineage>
</organism>
<dbReference type="EMBL" id="LAVV01004833">
    <property type="protein sequence ID" value="KNZ61220.1"/>
    <property type="molecule type" value="Genomic_DNA"/>
</dbReference>
<reference evidence="1 2" key="1">
    <citation type="submission" date="2015-08" db="EMBL/GenBank/DDBJ databases">
        <title>Next Generation Sequencing and Analysis of the Genome of Puccinia sorghi L Schw, the Causal Agent of Maize Common Rust.</title>
        <authorList>
            <person name="Rochi L."/>
            <person name="Burguener G."/>
            <person name="Darino M."/>
            <person name="Turjanski A."/>
            <person name="Kreff E."/>
            <person name="Dieguez M.J."/>
            <person name="Sacco F."/>
        </authorList>
    </citation>
    <scope>NUCLEOTIDE SEQUENCE [LARGE SCALE GENOMIC DNA]</scope>
    <source>
        <strain evidence="1 2">RO10H11247</strain>
    </source>
</reference>
<feature type="non-terminal residue" evidence="1">
    <location>
        <position position="162"/>
    </location>
</feature>
<dbReference type="VEuPathDB" id="FungiDB:VP01_14350g1"/>
<proteinExistence type="predicted"/>